<comment type="caution">
    <text evidence="2">The sequence shown here is derived from an EMBL/GenBank/DDBJ whole genome shotgun (WGS) entry which is preliminary data.</text>
</comment>
<keyword evidence="3" id="KW-1185">Reference proteome</keyword>
<proteinExistence type="predicted"/>
<dbReference type="Gene3D" id="1.10.238.20">
    <property type="entry name" value="Pheromone/general odorant binding protein domain"/>
    <property type="match status" value="1"/>
</dbReference>
<dbReference type="Proteomes" id="UP001458880">
    <property type="component" value="Unassembled WGS sequence"/>
</dbReference>
<dbReference type="InterPro" id="IPR036728">
    <property type="entry name" value="PBP_GOBP_sf"/>
</dbReference>
<protein>
    <submittedName>
        <fullName evidence="2">PBP/GOBP family</fullName>
    </submittedName>
</protein>
<name>A0AAW1MIG4_POPJA</name>
<evidence type="ECO:0000313" key="2">
    <source>
        <dbReference type="EMBL" id="KAK9746615.1"/>
    </source>
</evidence>
<keyword evidence="1" id="KW-0732">Signal</keyword>
<dbReference type="Pfam" id="PF01395">
    <property type="entry name" value="PBP_GOBP"/>
    <property type="match status" value="1"/>
</dbReference>
<feature type="chain" id="PRO_5043855981" evidence="1">
    <location>
        <begin position="18"/>
        <end position="151"/>
    </location>
</feature>
<dbReference type="InterPro" id="IPR006170">
    <property type="entry name" value="PBP/GOBP"/>
</dbReference>
<dbReference type="GO" id="GO:0005549">
    <property type="term" value="F:odorant binding"/>
    <property type="evidence" value="ECO:0007669"/>
    <property type="project" value="InterPro"/>
</dbReference>
<sequence length="151" mass="16814">MIKFVVAILAVISVVLAESDEAILGTDAEKNQCIKELKMDASKIHDIDVENMDKMTHDEKCLLKCMLEKEGAIDAKVNLILDESDERIEKDLGVDFSKCILDESDERIEKDLGVDFSKCTPQQSITDLCERAFVLTKCALELVMGATTKKS</sequence>
<organism evidence="2 3">
    <name type="scientific">Popillia japonica</name>
    <name type="common">Japanese beetle</name>
    <dbReference type="NCBI Taxonomy" id="7064"/>
    <lineage>
        <taxon>Eukaryota</taxon>
        <taxon>Metazoa</taxon>
        <taxon>Ecdysozoa</taxon>
        <taxon>Arthropoda</taxon>
        <taxon>Hexapoda</taxon>
        <taxon>Insecta</taxon>
        <taxon>Pterygota</taxon>
        <taxon>Neoptera</taxon>
        <taxon>Endopterygota</taxon>
        <taxon>Coleoptera</taxon>
        <taxon>Polyphaga</taxon>
        <taxon>Scarabaeiformia</taxon>
        <taxon>Scarabaeidae</taxon>
        <taxon>Rutelinae</taxon>
        <taxon>Popillia</taxon>
    </lineage>
</organism>
<dbReference type="SUPFAM" id="SSF47565">
    <property type="entry name" value="Insect pheromone/odorant-binding proteins"/>
    <property type="match status" value="1"/>
</dbReference>
<accession>A0AAW1MIG4</accession>
<gene>
    <name evidence="2" type="ORF">QE152_g5969</name>
</gene>
<feature type="signal peptide" evidence="1">
    <location>
        <begin position="1"/>
        <end position="17"/>
    </location>
</feature>
<dbReference type="AlphaFoldDB" id="A0AAW1MIG4"/>
<dbReference type="EMBL" id="JASPKY010000038">
    <property type="protein sequence ID" value="KAK9746615.1"/>
    <property type="molecule type" value="Genomic_DNA"/>
</dbReference>
<dbReference type="CDD" id="cd23992">
    <property type="entry name" value="PBP_GOBP"/>
    <property type="match status" value="1"/>
</dbReference>
<evidence type="ECO:0000256" key="1">
    <source>
        <dbReference type="SAM" id="SignalP"/>
    </source>
</evidence>
<reference evidence="2 3" key="1">
    <citation type="journal article" date="2024" name="BMC Genomics">
        <title>De novo assembly and annotation of Popillia japonica's genome with initial clues to its potential as an invasive pest.</title>
        <authorList>
            <person name="Cucini C."/>
            <person name="Boschi S."/>
            <person name="Funari R."/>
            <person name="Cardaioli E."/>
            <person name="Iannotti N."/>
            <person name="Marturano G."/>
            <person name="Paoli F."/>
            <person name="Bruttini M."/>
            <person name="Carapelli A."/>
            <person name="Frati F."/>
            <person name="Nardi F."/>
        </authorList>
    </citation>
    <scope>NUCLEOTIDE SEQUENCE [LARGE SCALE GENOMIC DNA]</scope>
    <source>
        <strain evidence="2">DMR45628</strain>
    </source>
</reference>
<evidence type="ECO:0000313" key="3">
    <source>
        <dbReference type="Proteomes" id="UP001458880"/>
    </source>
</evidence>